<name>A0A1F7YIP4_9BACT</name>
<comment type="caution">
    <text evidence="1">The sequence shown here is derived from an EMBL/GenBank/DDBJ whole genome shotgun (WGS) entry which is preliminary data.</text>
</comment>
<organism evidence="1 2">
    <name type="scientific">Candidatus Woesebacteria bacterium RIFCSPHIGHO2_01_FULL_40_22</name>
    <dbReference type="NCBI Taxonomy" id="1802499"/>
    <lineage>
        <taxon>Bacteria</taxon>
        <taxon>Candidatus Woeseibacteriota</taxon>
    </lineage>
</organism>
<proteinExistence type="predicted"/>
<gene>
    <name evidence="1" type="ORF">A2628_02930</name>
</gene>
<evidence type="ECO:0000313" key="1">
    <source>
        <dbReference type="EMBL" id="OGM26468.1"/>
    </source>
</evidence>
<dbReference type="EMBL" id="MGGL01000011">
    <property type="protein sequence ID" value="OGM26468.1"/>
    <property type="molecule type" value="Genomic_DNA"/>
</dbReference>
<evidence type="ECO:0000313" key="2">
    <source>
        <dbReference type="Proteomes" id="UP000179221"/>
    </source>
</evidence>
<accession>A0A1F7YIP4</accession>
<reference evidence="1 2" key="1">
    <citation type="journal article" date="2016" name="Nat. Commun.">
        <title>Thousands of microbial genomes shed light on interconnected biogeochemical processes in an aquifer system.</title>
        <authorList>
            <person name="Anantharaman K."/>
            <person name="Brown C.T."/>
            <person name="Hug L.A."/>
            <person name="Sharon I."/>
            <person name="Castelle C.J."/>
            <person name="Probst A.J."/>
            <person name="Thomas B.C."/>
            <person name="Singh A."/>
            <person name="Wilkins M.J."/>
            <person name="Karaoz U."/>
            <person name="Brodie E.L."/>
            <person name="Williams K.H."/>
            <person name="Hubbard S.S."/>
            <person name="Banfield J.F."/>
        </authorList>
    </citation>
    <scope>NUCLEOTIDE SEQUENCE [LARGE SCALE GENOMIC DNA]</scope>
</reference>
<sequence length="70" mass="8005">MVVEITPARSSQYGTTTGERKMGHINRCITSMRLRGFVFDRLKHRFIKIQPVGDRSDVSKEESEPPISIN</sequence>
<dbReference type="Proteomes" id="UP000179221">
    <property type="component" value="Unassembled WGS sequence"/>
</dbReference>
<protein>
    <submittedName>
        <fullName evidence="1">Uncharacterized protein</fullName>
    </submittedName>
</protein>
<dbReference type="AlphaFoldDB" id="A0A1F7YIP4"/>